<evidence type="ECO:0000313" key="3">
    <source>
        <dbReference type="EMBL" id="QCD65470.1"/>
    </source>
</evidence>
<dbReference type="EMBL" id="CP039375">
    <property type="protein sequence ID" value="QCD65470.1"/>
    <property type="molecule type" value="Genomic_DNA"/>
</dbReference>
<evidence type="ECO:0000259" key="2">
    <source>
        <dbReference type="Pfam" id="PF23921"/>
    </source>
</evidence>
<feature type="region of interest" description="Disordered" evidence="1">
    <location>
        <begin position="36"/>
        <end position="55"/>
    </location>
</feature>
<protein>
    <recommendedName>
        <fullName evidence="2">DUF7260 domain-containing protein</fullName>
    </recommendedName>
</protein>
<name>A0A4D6KBL6_9EURY</name>
<proteinExistence type="predicted"/>
<evidence type="ECO:0000313" key="4">
    <source>
        <dbReference type="Proteomes" id="UP000297053"/>
    </source>
</evidence>
<dbReference type="RefSeq" id="WP_015761823.1">
    <property type="nucleotide sequence ID" value="NZ_CP039375.1"/>
</dbReference>
<dbReference type="OMA" id="REYDITY"/>
<reference evidence="3 4" key="1">
    <citation type="submission" date="2019-04" db="EMBL/GenBank/DDBJ databases">
        <title>Complete genome sequence of Arthrobacter sp. ZXY-2 associated with effective atrazine degradation and salt adaptation.</title>
        <authorList>
            <person name="Zhao X."/>
        </authorList>
    </citation>
    <scope>NUCLEOTIDE SEQUENCE [LARGE SCALE GENOMIC DNA]</scope>
    <source>
        <strain evidence="4">ZP60</strain>
    </source>
</reference>
<evidence type="ECO:0000256" key="1">
    <source>
        <dbReference type="SAM" id="MobiDB-lite"/>
    </source>
</evidence>
<dbReference type="KEGG" id="halz:E5139_07400"/>
<reference evidence="3 4" key="2">
    <citation type="submission" date="2019-04" db="EMBL/GenBank/DDBJ databases">
        <authorList>
            <person name="Yang S."/>
            <person name="Wei W."/>
        </authorList>
    </citation>
    <scope>NUCLEOTIDE SEQUENCE [LARGE SCALE GENOMIC DNA]</scope>
    <source>
        <strain evidence="4">ZP60</strain>
    </source>
</reference>
<dbReference type="AlphaFoldDB" id="A0A4D6KBL6"/>
<dbReference type="Proteomes" id="UP000297053">
    <property type="component" value="Chromosome"/>
</dbReference>
<sequence length="260" mass="28635">MPETRQSRIEHALELLDREVTYASDERSAFERFRSRVRTLDPTSPRDPGVQAGGGGVVALETAPPPDAAARTVRQAYDETVLSVSHFEAEYGETLRQNFEAEVGTEVAVQVFETGRVTPPVHDALLAATEQAIEERTTYLETLRTERESLCRARDRLDDCESRAAELGTRLTTTDSPDRSGIDEQLQSLEAVCEGVAETRQELLHGRSTAQLVGISGETLVQFLYAECTATCPVLADAADCIETIRHQRRRCLTLPAATS</sequence>
<feature type="domain" description="DUF7260" evidence="2">
    <location>
        <begin position="8"/>
        <end position="249"/>
    </location>
</feature>
<dbReference type="GeneID" id="42178750"/>
<accession>A0A4D6KBL6</accession>
<dbReference type="Pfam" id="PF23921">
    <property type="entry name" value="DUF7260"/>
    <property type="match status" value="1"/>
</dbReference>
<organism evidence="3 4">
    <name type="scientific">Halomicrobium mukohataei</name>
    <dbReference type="NCBI Taxonomy" id="57705"/>
    <lineage>
        <taxon>Archaea</taxon>
        <taxon>Methanobacteriati</taxon>
        <taxon>Methanobacteriota</taxon>
        <taxon>Stenosarchaea group</taxon>
        <taxon>Halobacteria</taxon>
        <taxon>Halobacteriales</taxon>
        <taxon>Haloarculaceae</taxon>
        <taxon>Halomicrobium</taxon>
    </lineage>
</organism>
<dbReference type="InterPro" id="IPR055684">
    <property type="entry name" value="DUF7260"/>
</dbReference>
<gene>
    <name evidence="3" type="ORF">E5139_07400</name>
</gene>